<dbReference type="InterPro" id="IPR051218">
    <property type="entry name" value="Sec_MonoDiacylglyc_Lipase"/>
</dbReference>
<evidence type="ECO:0000313" key="3">
    <source>
        <dbReference type="Proteomes" id="UP000189475"/>
    </source>
</evidence>
<evidence type="ECO:0000259" key="1">
    <source>
        <dbReference type="Pfam" id="PF01764"/>
    </source>
</evidence>
<dbReference type="Proteomes" id="UP000189475">
    <property type="component" value="Unassembled WGS sequence"/>
</dbReference>
<keyword evidence="3" id="KW-1185">Reference proteome</keyword>
<dbReference type="GO" id="GO:0006629">
    <property type="term" value="P:lipid metabolic process"/>
    <property type="evidence" value="ECO:0007669"/>
    <property type="project" value="InterPro"/>
</dbReference>
<dbReference type="PANTHER" id="PTHR45856">
    <property type="entry name" value="ALPHA/BETA-HYDROLASES SUPERFAMILY PROTEIN"/>
    <property type="match status" value="1"/>
</dbReference>
<dbReference type="Gene3D" id="3.40.50.1820">
    <property type="entry name" value="alpha/beta hydrolase"/>
    <property type="match status" value="1"/>
</dbReference>
<dbReference type="PANTHER" id="PTHR45856:SF24">
    <property type="entry name" value="FUNGAL LIPASE-LIKE DOMAIN-CONTAINING PROTEIN"/>
    <property type="match status" value="1"/>
</dbReference>
<organism evidence="2 3">
    <name type="scientific">Vibrio palustris</name>
    <dbReference type="NCBI Taxonomy" id="1918946"/>
    <lineage>
        <taxon>Bacteria</taxon>
        <taxon>Pseudomonadati</taxon>
        <taxon>Pseudomonadota</taxon>
        <taxon>Gammaproteobacteria</taxon>
        <taxon>Vibrionales</taxon>
        <taxon>Vibrionaceae</taxon>
        <taxon>Vibrio</taxon>
    </lineage>
</organism>
<name>A0A1R4B4P1_9VIBR</name>
<dbReference type="AlphaFoldDB" id="A0A1R4B4P1"/>
<dbReference type="STRING" id="1918946.VPAL9027_01854"/>
<dbReference type="EMBL" id="FUFT01000005">
    <property type="protein sequence ID" value="SJL83875.1"/>
    <property type="molecule type" value="Genomic_DNA"/>
</dbReference>
<reference evidence="2 3" key="1">
    <citation type="submission" date="2017-02" db="EMBL/GenBank/DDBJ databases">
        <authorList>
            <person name="Peterson S.W."/>
        </authorList>
    </citation>
    <scope>NUCLEOTIDE SEQUENCE [LARGE SCALE GENOMIC DNA]</scope>
    <source>
        <strain evidence="2 3">CECT 9027</strain>
    </source>
</reference>
<evidence type="ECO:0000313" key="2">
    <source>
        <dbReference type="EMBL" id="SJL83875.1"/>
    </source>
</evidence>
<dbReference type="InterPro" id="IPR029058">
    <property type="entry name" value="AB_hydrolase_fold"/>
</dbReference>
<dbReference type="OrthoDB" id="6254172at2"/>
<feature type="domain" description="Fungal lipase-type" evidence="1">
    <location>
        <begin position="61"/>
        <end position="203"/>
    </location>
</feature>
<sequence length="262" mass="30836">MKRLKRYQYERYAVLCQLAYPRVFKHTRYGFDPKGQQIVYNQHGKIMIRIVWSQRDEEVIVIIKGSHSISDWLWNFAIHKVRHSTLPVPYPIHAGFCHLLTQPSQPKGGGTTSNVSVFEQVMRYLAPRIKEGKRITVTGHSSGGAIGCVLADIIDIRYPKTIKRVVTFGQPAIGGWKMHRRYRLHHKTYRICCDLDIVTFLPMLPGYYWHVGRLLWLHNGKIYHNTPAVIRLGRTILSWLFRPFSYHLMSRYIRNKDFFDKR</sequence>
<accession>A0A1R4B4P1</accession>
<dbReference type="InterPro" id="IPR002921">
    <property type="entry name" value="Fungal_lipase-type"/>
</dbReference>
<proteinExistence type="predicted"/>
<dbReference type="SUPFAM" id="SSF53474">
    <property type="entry name" value="alpha/beta-Hydrolases"/>
    <property type="match status" value="1"/>
</dbReference>
<protein>
    <submittedName>
        <fullName evidence="2">Lipase (Class 3)</fullName>
    </submittedName>
</protein>
<dbReference type="RefSeq" id="WP_077314287.1">
    <property type="nucleotide sequence ID" value="NZ_AP024888.1"/>
</dbReference>
<dbReference type="Pfam" id="PF01764">
    <property type="entry name" value="Lipase_3"/>
    <property type="match status" value="1"/>
</dbReference>
<dbReference type="CDD" id="cd00519">
    <property type="entry name" value="Lipase_3"/>
    <property type="match status" value="1"/>
</dbReference>
<gene>
    <name evidence="2" type="ORF">VPAL9027_01854</name>
</gene>